<accession>A0ABT2HTV7</accession>
<dbReference type="EMBL" id="JALXSQ010000001">
    <property type="protein sequence ID" value="MCT2041751.1"/>
    <property type="molecule type" value="Genomic_DNA"/>
</dbReference>
<dbReference type="RefSeq" id="WP_206395125.1">
    <property type="nucleotide sequence ID" value="NZ_JAFDPW010000002.1"/>
</dbReference>
<keyword evidence="2" id="KW-1133">Transmembrane helix</keyword>
<feature type="transmembrane region" description="Helical" evidence="2">
    <location>
        <begin position="219"/>
        <end position="236"/>
    </location>
</feature>
<gene>
    <name evidence="3" type="ORF">M3D15_00110</name>
</gene>
<sequence>MSATPATPRQFRVWRVFLATWVIVFGLLTCWVFASPLGAGPDEPAHIVKAYGVSHGDLAGRIDPALPGDRAFEVPGYIKDFTTMVGCYRFDPSMPGSCLGAIDNQPSEMVEVFSGAGSYNPVYYFLVGWPSYFLDGAKVIHGMRLASALLYSLGIAWGITALASRRRRSWTMLAAAVTLTPMSLFMGAVVNISSMELAAAFAMSASLIALLDRGRRMPRTALILGVLISGTLLANSRSVGPLWFVIIAAALLIDGRLWRELIRSKLFWGAVVVLGGVGGAAYLWMQRVGGSGAPSTLGWGAGVVTPREGIEYMLSRTLEHAAGYVGTFGWLDTRLPDTIILIWGGLLFALVAAALLLGDGWGRVRTLVLTMALIAVPALLQGMSWYTHGHIWQDRYVLAIVFALTLCAGATLDDAIPGLVHLYRGRTTMFLLLAGLLVMHGFAILWNLRRYVTGLDEPKVEWRKMLSEPLWEPSTPGGWPVLVVVFSFAALAWVLLIARLSSRTSRNRRARWRVASGAPQVAVPTAPAVIAPIVVESEVEPVERGTDTVPVASPAHANDDAAVGSEPDRDENTAADEPSADEAAEFEPVAPARTDVDADK</sequence>
<comment type="caution">
    <text evidence="3">The sequence shown here is derived from an EMBL/GenBank/DDBJ whole genome shotgun (WGS) entry which is preliminary data.</text>
</comment>
<evidence type="ECO:0000313" key="4">
    <source>
        <dbReference type="Proteomes" id="UP001525379"/>
    </source>
</evidence>
<proteinExistence type="predicted"/>
<feature type="transmembrane region" description="Helical" evidence="2">
    <location>
        <begin position="12"/>
        <end position="34"/>
    </location>
</feature>
<feature type="transmembrane region" description="Helical" evidence="2">
    <location>
        <begin position="364"/>
        <end position="384"/>
    </location>
</feature>
<dbReference type="Proteomes" id="UP001525379">
    <property type="component" value="Unassembled WGS sequence"/>
</dbReference>
<evidence type="ECO:0000256" key="1">
    <source>
        <dbReference type="SAM" id="MobiDB-lite"/>
    </source>
</evidence>
<evidence type="ECO:0000256" key="2">
    <source>
        <dbReference type="SAM" id="Phobius"/>
    </source>
</evidence>
<feature type="transmembrane region" description="Helical" evidence="2">
    <location>
        <begin position="266"/>
        <end position="285"/>
    </location>
</feature>
<keyword evidence="2" id="KW-0812">Transmembrane</keyword>
<feature type="transmembrane region" description="Helical" evidence="2">
    <location>
        <begin position="396"/>
        <end position="416"/>
    </location>
</feature>
<feature type="transmembrane region" description="Helical" evidence="2">
    <location>
        <begin position="428"/>
        <end position="448"/>
    </location>
</feature>
<keyword evidence="4" id="KW-1185">Reference proteome</keyword>
<dbReference type="Pfam" id="PF09913">
    <property type="entry name" value="DUF2142"/>
    <property type="match status" value="1"/>
</dbReference>
<feature type="transmembrane region" description="Helical" evidence="2">
    <location>
        <begin position="145"/>
        <end position="163"/>
    </location>
</feature>
<protein>
    <submittedName>
        <fullName evidence="3">DUF2142 domain-containing protein</fullName>
    </submittedName>
</protein>
<feature type="region of interest" description="Disordered" evidence="1">
    <location>
        <begin position="541"/>
        <end position="600"/>
    </location>
</feature>
<name>A0ABT2HTV7_9MICO</name>
<reference evidence="3 4" key="1">
    <citation type="submission" date="2022-04" db="EMBL/GenBank/DDBJ databases">
        <title>Human microbiome associated bacterial genomes.</title>
        <authorList>
            <person name="Sandstrom S."/>
            <person name="Salamzade R."/>
            <person name="Kalan L.R."/>
        </authorList>
    </citation>
    <scope>NUCLEOTIDE SEQUENCE [LARGE SCALE GENOMIC DNA]</scope>
    <source>
        <strain evidence="4">p3-SID1799</strain>
    </source>
</reference>
<evidence type="ECO:0000313" key="3">
    <source>
        <dbReference type="EMBL" id="MCT2041751.1"/>
    </source>
</evidence>
<organism evidence="3 4">
    <name type="scientific">Pseudoclavibacter albus</name>
    <dbReference type="NCBI Taxonomy" id="272241"/>
    <lineage>
        <taxon>Bacteria</taxon>
        <taxon>Bacillati</taxon>
        <taxon>Actinomycetota</taxon>
        <taxon>Actinomycetes</taxon>
        <taxon>Micrococcales</taxon>
        <taxon>Microbacteriaceae</taxon>
        <taxon>Pseudoclavibacter</taxon>
    </lineage>
</organism>
<feature type="transmembrane region" description="Helical" evidence="2">
    <location>
        <begin position="338"/>
        <end position="357"/>
    </location>
</feature>
<keyword evidence="2" id="KW-0472">Membrane</keyword>
<feature type="transmembrane region" description="Helical" evidence="2">
    <location>
        <begin position="479"/>
        <end position="501"/>
    </location>
</feature>
<dbReference type="InterPro" id="IPR018674">
    <property type="entry name" value="DUF2142_membrane"/>
</dbReference>